<name>A0ABD3MGX4_9STRA</name>
<evidence type="ECO:0000313" key="4">
    <source>
        <dbReference type="Proteomes" id="UP001530293"/>
    </source>
</evidence>
<keyword evidence="4" id="KW-1185">Reference proteome</keyword>
<dbReference type="AlphaFoldDB" id="A0ABD3MGX4"/>
<evidence type="ECO:0000256" key="1">
    <source>
        <dbReference type="SAM" id="MobiDB-lite"/>
    </source>
</evidence>
<protein>
    <submittedName>
        <fullName evidence="3">Uncharacterized protein</fullName>
    </submittedName>
</protein>
<sequence length="164" mass="17666">MAKPRCIFGAALVCICFTFHGVSSFSLDKLRATRTQQPTIEQNILLQPTVNNEVLSSITMDQRGTNAGSLKVDNNLKQSLLAGCITFLTTTPLSAFAETVDDLEIVELPPVYVPILFAIGVLGGVGVLTASLGNVMDEEASLGLQSGARAKKERDRSRSSYFKK</sequence>
<proteinExistence type="predicted"/>
<feature type="signal peptide" evidence="2">
    <location>
        <begin position="1"/>
        <end position="24"/>
    </location>
</feature>
<accession>A0ABD3MGX4</accession>
<feature type="chain" id="PRO_5044894385" evidence="2">
    <location>
        <begin position="25"/>
        <end position="164"/>
    </location>
</feature>
<keyword evidence="2" id="KW-0732">Signal</keyword>
<comment type="caution">
    <text evidence="3">The sequence shown here is derived from an EMBL/GenBank/DDBJ whole genome shotgun (WGS) entry which is preliminary data.</text>
</comment>
<evidence type="ECO:0000256" key="2">
    <source>
        <dbReference type="SAM" id="SignalP"/>
    </source>
</evidence>
<dbReference type="Proteomes" id="UP001530293">
    <property type="component" value="Unassembled WGS sequence"/>
</dbReference>
<feature type="region of interest" description="Disordered" evidence="1">
    <location>
        <begin position="144"/>
        <end position="164"/>
    </location>
</feature>
<gene>
    <name evidence="3" type="ORF">ACHAWU_008997</name>
</gene>
<reference evidence="3 4" key="1">
    <citation type="submission" date="2024-10" db="EMBL/GenBank/DDBJ databases">
        <title>Updated reference genomes for cyclostephanoid diatoms.</title>
        <authorList>
            <person name="Roberts W.R."/>
            <person name="Alverson A.J."/>
        </authorList>
    </citation>
    <scope>NUCLEOTIDE SEQUENCE [LARGE SCALE GENOMIC DNA]</scope>
    <source>
        <strain evidence="3 4">AJA232-27</strain>
    </source>
</reference>
<organism evidence="3 4">
    <name type="scientific">Discostella pseudostelligera</name>
    <dbReference type="NCBI Taxonomy" id="259834"/>
    <lineage>
        <taxon>Eukaryota</taxon>
        <taxon>Sar</taxon>
        <taxon>Stramenopiles</taxon>
        <taxon>Ochrophyta</taxon>
        <taxon>Bacillariophyta</taxon>
        <taxon>Coscinodiscophyceae</taxon>
        <taxon>Thalassiosirophycidae</taxon>
        <taxon>Stephanodiscales</taxon>
        <taxon>Stephanodiscaceae</taxon>
        <taxon>Discostella</taxon>
    </lineage>
</organism>
<dbReference type="EMBL" id="JALLBG020000124">
    <property type="protein sequence ID" value="KAL3763294.1"/>
    <property type="molecule type" value="Genomic_DNA"/>
</dbReference>
<evidence type="ECO:0000313" key="3">
    <source>
        <dbReference type="EMBL" id="KAL3763294.1"/>
    </source>
</evidence>